<organism evidence="1">
    <name type="scientific">Roseihalotalea indica</name>
    <dbReference type="NCBI Taxonomy" id="2867963"/>
    <lineage>
        <taxon>Bacteria</taxon>
        <taxon>Pseudomonadati</taxon>
        <taxon>Bacteroidota</taxon>
        <taxon>Cytophagia</taxon>
        <taxon>Cytophagales</taxon>
        <taxon>Catalimonadaceae</taxon>
        <taxon>Roseihalotalea</taxon>
    </lineage>
</organism>
<sequence length="164" mass="18649">MNLRLLTIIFGLVSIGFQTSITDSREDIANRVIASPSPEIALVFINDYIKFIDDGSSELTLVEWVKSQKTVTDNFKSELERIITEAKIQDPELGLGFDPILDAQDYPEKGFELHQQDTDSEFLIVQGIEWETFQLTMKIKESDGKWLVDGSGIINIPEEARIRR</sequence>
<protein>
    <recommendedName>
        <fullName evidence="2">DUF3828 domain-containing protein</fullName>
    </recommendedName>
</protein>
<reference evidence="1" key="2">
    <citation type="journal article" date="2024" name="Antonie Van Leeuwenhoek">
        <title>Roseihalotalea indica gen. nov., sp. nov., a halophilic Bacteroidetes from mesopelagic Southwest Indian Ocean with higher carbohydrate metabolic potential.</title>
        <authorList>
            <person name="Chen B."/>
            <person name="Zhang M."/>
            <person name="Lin D."/>
            <person name="Ye J."/>
            <person name="Tang K."/>
        </authorList>
    </citation>
    <scope>NUCLEOTIDE SEQUENCE</scope>
    <source>
        <strain evidence="1">TK19036</strain>
    </source>
</reference>
<evidence type="ECO:0000313" key="1">
    <source>
        <dbReference type="EMBL" id="WKN37209.1"/>
    </source>
</evidence>
<dbReference type="EMBL" id="CP120682">
    <property type="protein sequence ID" value="WKN37209.1"/>
    <property type="molecule type" value="Genomic_DNA"/>
</dbReference>
<gene>
    <name evidence="1" type="ORF">K4G66_00615</name>
</gene>
<name>A0AA49JGG2_9BACT</name>
<dbReference type="AlphaFoldDB" id="A0AA49JGG2"/>
<proteinExistence type="predicted"/>
<accession>A0AA49JGG2</accession>
<evidence type="ECO:0008006" key="2">
    <source>
        <dbReference type="Google" id="ProtNLM"/>
    </source>
</evidence>
<dbReference type="Gene3D" id="3.10.450.50">
    <property type="match status" value="1"/>
</dbReference>
<reference evidence="1" key="1">
    <citation type="journal article" date="2023" name="Comput. Struct. Biotechnol. J.">
        <title>Discovery of a novel marine Bacteroidetes with a rich repertoire of carbohydrate-active enzymes.</title>
        <authorList>
            <person name="Chen B."/>
            <person name="Liu G."/>
            <person name="Chen Q."/>
            <person name="Wang H."/>
            <person name="Liu L."/>
            <person name="Tang K."/>
        </authorList>
    </citation>
    <scope>NUCLEOTIDE SEQUENCE</scope>
    <source>
        <strain evidence="1">TK19036</strain>
    </source>
</reference>